<gene>
    <name evidence="3" type="ORF">JCM19239_1140</name>
</gene>
<protein>
    <submittedName>
        <fullName evidence="3">Pullulanase</fullName>
    </submittedName>
</protein>
<sequence>MAGNLKSFELVDFEGTTQTGATLDYNGQAAGYAEQPWEVQNYVSKHDNQTFWDINMYKVANDITIDERVRMQAVGMATVLLGQAMPFKHMGGELLRSKSMQRDSYDYGDWYNRVDFTLEDNNWNKGLPAKEKDQANYDLIERVTTTNAQPTSSNMEQMFEFYKELLAVRKTTSLLTLPNADEIMSRVDFRNTGPNQQAGLIVMTVDNGSSQTTDIDSRYDSLVVIINATPETQKASAFLDGSGDPIDLGNFELIDSHANSNSIAKGALFSNDEFSVPAWSAAVFVEPREQTRGLGLPVSSKEDVPPFGPNQKVYIAGDFNNWTADGTLAPYQGNGVYSQEVGLSEETEFKFTFGNWEDTSFGCGGNCSAGFTKLGMYLLEMDANDVSNPVITSELMDDYTDITWYMPGSALGWDHSDAQAMSKESDSVWFATLTGLTAGNTIEFKFTGGDWGTFEHGSGNVNFDDERFGGDNNISFTPVEDGTYKISFNILTKEVSAEK</sequence>
<name>A0ABQ0JED4_9VIBR</name>
<reference evidence="4" key="1">
    <citation type="submission" date="2014-09" db="EMBL/GenBank/DDBJ databases">
        <title>Vibrio variabilis JCM 19239. (C206) whole genome shotgun sequence.</title>
        <authorList>
            <person name="Sawabe T."/>
            <person name="Meirelles P."/>
            <person name="Nakanishi M."/>
            <person name="Sayaka M."/>
            <person name="Hattori M."/>
            <person name="Ohkuma M."/>
        </authorList>
    </citation>
    <scope>NUCLEOTIDE SEQUENCE [LARGE SCALE GENOMIC DNA]</scope>
    <source>
        <strain evidence="4">JCM 19239</strain>
    </source>
</reference>
<dbReference type="InterPro" id="IPR024561">
    <property type="entry name" value="Pullul_strch_C"/>
</dbReference>
<dbReference type="EMBL" id="BBMS01000025">
    <property type="protein sequence ID" value="GAL27126.1"/>
    <property type="molecule type" value="Genomic_DNA"/>
</dbReference>
<keyword evidence="1" id="KW-0378">Hydrolase</keyword>
<proteinExistence type="predicted"/>
<dbReference type="Gene3D" id="2.60.40.1180">
    <property type="entry name" value="Golgi alpha-mannosidase II"/>
    <property type="match status" value="1"/>
</dbReference>
<organism evidence="3 4">
    <name type="scientific">Vibrio variabilis</name>
    <dbReference type="NCBI Taxonomy" id="990271"/>
    <lineage>
        <taxon>Bacteria</taxon>
        <taxon>Pseudomonadati</taxon>
        <taxon>Pseudomonadota</taxon>
        <taxon>Gammaproteobacteria</taxon>
        <taxon>Vibrionales</taxon>
        <taxon>Vibrionaceae</taxon>
        <taxon>Vibrio</taxon>
    </lineage>
</organism>
<dbReference type="InterPro" id="IPR013783">
    <property type="entry name" value="Ig-like_fold"/>
</dbReference>
<dbReference type="Pfam" id="PF11852">
    <property type="entry name" value="Pullul_strch_C"/>
    <property type="match status" value="1"/>
</dbReference>
<keyword evidence="1" id="KW-0326">Glycosidase</keyword>
<keyword evidence="4" id="KW-1185">Reference proteome</keyword>
<dbReference type="Gene3D" id="2.60.40.3620">
    <property type="match status" value="1"/>
</dbReference>
<accession>A0ABQ0JED4</accession>
<dbReference type="Gene3D" id="2.60.40.10">
    <property type="entry name" value="Immunoglobulins"/>
    <property type="match status" value="1"/>
</dbReference>
<dbReference type="SUPFAM" id="SSF51445">
    <property type="entry name" value="(Trans)glycosidases"/>
    <property type="match status" value="1"/>
</dbReference>
<dbReference type="InterPro" id="IPR013784">
    <property type="entry name" value="Carb-bd-like_fold"/>
</dbReference>
<comment type="caution">
    <text evidence="3">The sequence shown here is derived from an EMBL/GenBank/DDBJ whole genome shotgun (WGS) entry which is preliminary data.</text>
</comment>
<dbReference type="Gene3D" id="3.20.20.80">
    <property type="entry name" value="Glycosidases"/>
    <property type="match status" value="1"/>
</dbReference>
<dbReference type="SUPFAM" id="SSF51011">
    <property type="entry name" value="Glycosyl hydrolase domain"/>
    <property type="match status" value="1"/>
</dbReference>
<feature type="domain" description="Alpha-1,6-glucosidases pullulanase-type C-terminal" evidence="2">
    <location>
        <begin position="119"/>
        <end position="286"/>
    </location>
</feature>
<evidence type="ECO:0000313" key="3">
    <source>
        <dbReference type="EMBL" id="GAL27126.1"/>
    </source>
</evidence>
<evidence type="ECO:0000313" key="4">
    <source>
        <dbReference type="Proteomes" id="UP000029223"/>
    </source>
</evidence>
<dbReference type="SUPFAM" id="SSF49452">
    <property type="entry name" value="Starch-binding domain-like"/>
    <property type="match status" value="1"/>
</dbReference>
<evidence type="ECO:0000259" key="2">
    <source>
        <dbReference type="Pfam" id="PF11852"/>
    </source>
</evidence>
<dbReference type="PANTHER" id="PTHR43002">
    <property type="entry name" value="GLYCOGEN DEBRANCHING ENZYME"/>
    <property type="match status" value="1"/>
</dbReference>
<dbReference type="InterPro" id="IPR017853">
    <property type="entry name" value="GH"/>
</dbReference>
<evidence type="ECO:0000256" key="1">
    <source>
        <dbReference type="ARBA" id="ARBA00023295"/>
    </source>
</evidence>
<dbReference type="InterPro" id="IPR013780">
    <property type="entry name" value="Glyco_hydro_b"/>
</dbReference>
<dbReference type="Proteomes" id="UP000029223">
    <property type="component" value="Unassembled WGS sequence"/>
</dbReference>